<keyword evidence="1" id="KW-0862">Zinc</keyword>
<dbReference type="InterPro" id="IPR001878">
    <property type="entry name" value="Znf_CCHC"/>
</dbReference>
<evidence type="ECO:0000313" key="5">
    <source>
        <dbReference type="Proteomes" id="UP001497516"/>
    </source>
</evidence>
<name>A0AAV2CN89_9ROSI</name>
<feature type="compositionally biased region" description="Polar residues" evidence="2">
    <location>
        <begin position="438"/>
        <end position="447"/>
    </location>
</feature>
<dbReference type="PROSITE" id="PS50158">
    <property type="entry name" value="ZF_CCHC"/>
    <property type="match status" value="1"/>
</dbReference>
<reference evidence="4 5" key="1">
    <citation type="submission" date="2024-04" db="EMBL/GenBank/DDBJ databases">
        <authorList>
            <person name="Fracassetti M."/>
        </authorList>
    </citation>
    <scope>NUCLEOTIDE SEQUENCE [LARGE SCALE GENOMIC DNA]</scope>
</reference>
<feature type="region of interest" description="Disordered" evidence="2">
    <location>
        <begin position="1"/>
        <end position="52"/>
    </location>
</feature>
<dbReference type="InterPro" id="IPR040256">
    <property type="entry name" value="At4g02000-like"/>
</dbReference>
<evidence type="ECO:0000259" key="3">
    <source>
        <dbReference type="PROSITE" id="PS50158"/>
    </source>
</evidence>
<feature type="compositionally biased region" description="Basic residues" evidence="2">
    <location>
        <begin position="325"/>
        <end position="335"/>
    </location>
</feature>
<evidence type="ECO:0000256" key="2">
    <source>
        <dbReference type="SAM" id="MobiDB-lite"/>
    </source>
</evidence>
<evidence type="ECO:0000313" key="4">
    <source>
        <dbReference type="EMBL" id="CAL1357166.1"/>
    </source>
</evidence>
<dbReference type="InterPro" id="IPR025836">
    <property type="entry name" value="Zn_knuckle_CX2CX4HX4C"/>
</dbReference>
<dbReference type="GO" id="GO:0008270">
    <property type="term" value="F:zinc ion binding"/>
    <property type="evidence" value="ECO:0007669"/>
    <property type="project" value="UniProtKB-KW"/>
</dbReference>
<keyword evidence="1" id="KW-0863">Zinc-finger</keyword>
<gene>
    <name evidence="4" type="ORF">LTRI10_LOCUS4818</name>
</gene>
<dbReference type="PANTHER" id="PTHR31286:SF99">
    <property type="entry name" value="DUF4283 DOMAIN-CONTAINING PROTEIN"/>
    <property type="match status" value="1"/>
</dbReference>
<feature type="region of interest" description="Disordered" evidence="2">
    <location>
        <begin position="606"/>
        <end position="627"/>
    </location>
</feature>
<dbReference type="GO" id="GO:0003676">
    <property type="term" value="F:nucleic acid binding"/>
    <property type="evidence" value="ECO:0007669"/>
    <property type="project" value="InterPro"/>
</dbReference>
<protein>
    <recommendedName>
        <fullName evidence="3">CCHC-type domain-containing protein</fullName>
    </recommendedName>
</protein>
<proteinExistence type="predicted"/>
<keyword evidence="5" id="KW-1185">Reference proteome</keyword>
<dbReference type="Pfam" id="PF14392">
    <property type="entry name" value="zf-CCHC_4"/>
    <property type="match status" value="1"/>
</dbReference>
<dbReference type="Pfam" id="PF14111">
    <property type="entry name" value="DUF4283"/>
    <property type="match status" value="1"/>
</dbReference>
<feature type="region of interest" description="Disordered" evidence="2">
    <location>
        <begin position="438"/>
        <end position="460"/>
    </location>
</feature>
<organism evidence="4 5">
    <name type="scientific">Linum trigynum</name>
    <dbReference type="NCBI Taxonomy" id="586398"/>
    <lineage>
        <taxon>Eukaryota</taxon>
        <taxon>Viridiplantae</taxon>
        <taxon>Streptophyta</taxon>
        <taxon>Embryophyta</taxon>
        <taxon>Tracheophyta</taxon>
        <taxon>Spermatophyta</taxon>
        <taxon>Magnoliopsida</taxon>
        <taxon>eudicotyledons</taxon>
        <taxon>Gunneridae</taxon>
        <taxon>Pentapetalae</taxon>
        <taxon>rosids</taxon>
        <taxon>fabids</taxon>
        <taxon>Malpighiales</taxon>
        <taxon>Linaceae</taxon>
        <taxon>Linum</taxon>
    </lineage>
</organism>
<dbReference type="Proteomes" id="UP001497516">
    <property type="component" value="Chromosome 1"/>
</dbReference>
<feature type="compositionally biased region" description="Polar residues" evidence="2">
    <location>
        <begin position="1"/>
        <end position="14"/>
    </location>
</feature>
<sequence length="627" mass="69432">MLSTSAAGENSSTIVPELTGRPPDPPSLTNQDPGPIQALSSKNSPNQPQPMNFRAALTGASTASPSKATQWTFVGTNDLEPSSFQGEPALKISPALKERLCQPWKKTLIVRLLGKSVSYSYLCSQLRWNWRPVGSLDIMDLNNDTFLATFGNDQDYLRALTGGPWVILDHYLMVHQWSPNFRTSDKPHRSVVAWVQLPELPVHFYHREVLFALGNLIGGTIRLDYHTEQLERGKFARLAVELDISKPLPTRIFLDNFWKGILYENLPTICYSCGRIGHDEDACPLKKQETSLALITLSSADSPVAEQSSSPEPPAGFGPWMQVTRRSRKQIRKGRIGQGSTEETSQMARADSGKISVPTKGKQESIMIKGKQNAGRVTEMTKGKEKLDQKQGQQKGKTSKQKGKGLMGETNANGNKKEGTTQEWRAVTGKATNRINSIQAQGANPMNISDPSSSDPTKTDIMQTEETRTDQTHQEIGEVPQLLHIVQAQNNTTITVVQVPPLETAGKENRDPNLEGTSIRQHYSKQRQNRSPNQEKQRVFNLRGTKKPLQIQNSVKKDLHQALRHSPFPFTIKMVEECFANTKSKTGEPITTQTTKEGDIAMTENLNSEIAASGANQSSNEAEFPSN</sequence>
<dbReference type="PANTHER" id="PTHR31286">
    <property type="entry name" value="GLYCINE-RICH CELL WALL STRUCTURAL PROTEIN 1.8-LIKE"/>
    <property type="match status" value="1"/>
</dbReference>
<feature type="region of interest" description="Disordered" evidence="2">
    <location>
        <begin position="302"/>
        <end position="420"/>
    </location>
</feature>
<keyword evidence="1" id="KW-0479">Metal-binding</keyword>
<feature type="domain" description="CCHC-type" evidence="3">
    <location>
        <begin position="270"/>
        <end position="284"/>
    </location>
</feature>
<evidence type="ECO:0000256" key="1">
    <source>
        <dbReference type="PROSITE-ProRule" id="PRU00047"/>
    </source>
</evidence>
<feature type="compositionally biased region" description="Basic and acidic residues" evidence="2">
    <location>
        <begin position="379"/>
        <end position="389"/>
    </location>
</feature>
<dbReference type="AlphaFoldDB" id="A0AAV2CN89"/>
<feature type="compositionally biased region" description="Polar residues" evidence="2">
    <location>
        <begin position="338"/>
        <end position="347"/>
    </location>
</feature>
<accession>A0AAV2CN89</accession>
<dbReference type="InterPro" id="IPR025558">
    <property type="entry name" value="DUF4283"/>
</dbReference>
<feature type="compositionally biased region" description="Polar residues" evidence="2">
    <location>
        <begin position="27"/>
        <end position="50"/>
    </location>
</feature>
<dbReference type="EMBL" id="OZ034813">
    <property type="protein sequence ID" value="CAL1357166.1"/>
    <property type="molecule type" value="Genomic_DNA"/>
</dbReference>